<evidence type="ECO:0000256" key="1">
    <source>
        <dbReference type="SAM" id="Phobius"/>
    </source>
</evidence>
<feature type="transmembrane region" description="Helical" evidence="1">
    <location>
        <begin position="155"/>
        <end position="174"/>
    </location>
</feature>
<sequence>MPRLLSSRNTPPLLTKGSFLLTESESDSDIIVEIWPGRSKEHVHLLSTFPKTNSTPPLLTGVPIVAYLLLICSFCTISSLGVAFDLMTGVSPLLKLFWKVNGTCIATSLICLPKLRGVLSGTVPTPRLSCLLICALGYCIWNGTFLWALDHTSIGHAYILNNSHSLVLVIWKLLRRSPVAMQEGIGMIIGLGGGVIIALDHTVSRTKAVDSSLQGDIVAFLGAIGAAIYLTNAKAVRSQPNLDFMVFMWLHMCTVILVLLPVLYQSVDSLSFSTNPENGIFGWADTSRLPYELYLVTICDFIGGMGYVRVLRYFEPIVVSIVMLLEPVLAVYLGIIVGISNVPDVVTICGSVIVIFGTGLVIHSSTNCTVLKPARGYGSTTLTA</sequence>
<dbReference type="EMBL" id="JNBS01004824">
    <property type="protein sequence ID" value="OQR82227.1"/>
    <property type="molecule type" value="Genomic_DNA"/>
</dbReference>
<protein>
    <submittedName>
        <fullName evidence="3">Drug/Metabolite Transporter (DMT) Superfamily</fullName>
    </submittedName>
</protein>
<dbReference type="GO" id="GO:0016020">
    <property type="term" value="C:membrane"/>
    <property type="evidence" value="ECO:0007669"/>
    <property type="project" value="InterPro"/>
</dbReference>
<dbReference type="Pfam" id="PF00892">
    <property type="entry name" value="EamA"/>
    <property type="match status" value="1"/>
</dbReference>
<evidence type="ECO:0000313" key="3">
    <source>
        <dbReference type="EMBL" id="OQR82227.1"/>
    </source>
</evidence>
<keyword evidence="1" id="KW-0812">Transmembrane</keyword>
<feature type="transmembrane region" description="Helical" evidence="1">
    <location>
        <begin position="96"/>
        <end position="116"/>
    </location>
</feature>
<organism evidence="3 4">
    <name type="scientific">Thraustotheca clavata</name>
    <dbReference type="NCBI Taxonomy" id="74557"/>
    <lineage>
        <taxon>Eukaryota</taxon>
        <taxon>Sar</taxon>
        <taxon>Stramenopiles</taxon>
        <taxon>Oomycota</taxon>
        <taxon>Saprolegniomycetes</taxon>
        <taxon>Saprolegniales</taxon>
        <taxon>Achlyaceae</taxon>
        <taxon>Thraustotheca</taxon>
    </lineage>
</organism>
<feature type="transmembrane region" description="Helical" evidence="1">
    <location>
        <begin position="181"/>
        <end position="199"/>
    </location>
</feature>
<dbReference type="PANTHER" id="PTHR22911">
    <property type="entry name" value="ACYL-MALONYL CONDENSING ENZYME-RELATED"/>
    <property type="match status" value="1"/>
</dbReference>
<comment type="caution">
    <text evidence="3">The sequence shown here is derived from an EMBL/GenBank/DDBJ whole genome shotgun (WGS) entry which is preliminary data.</text>
</comment>
<keyword evidence="4" id="KW-1185">Reference proteome</keyword>
<feature type="transmembrane region" description="Helical" evidence="1">
    <location>
        <begin position="64"/>
        <end position="84"/>
    </location>
</feature>
<accession>A0A1V9Y924</accession>
<feature type="transmembrane region" description="Helical" evidence="1">
    <location>
        <begin position="211"/>
        <end position="230"/>
    </location>
</feature>
<feature type="transmembrane region" description="Helical" evidence="1">
    <location>
        <begin position="293"/>
        <end position="310"/>
    </location>
</feature>
<feature type="domain" description="EamA" evidence="2">
    <location>
        <begin position="215"/>
        <end position="361"/>
    </location>
</feature>
<dbReference type="InterPro" id="IPR037185">
    <property type="entry name" value="EmrE-like"/>
</dbReference>
<proteinExistence type="predicted"/>
<feature type="transmembrane region" description="Helical" evidence="1">
    <location>
        <begin position="345"/>
        <end position="362"/>
    </location>
</feature>
<keyword evidence="1" id="KW-0472">Membrane</keyword>
<dbReference type="SUPFAM" id="SSF103481">
    <property type="entry name" value="Multidrug resistance efflux transporter EmrE"/>
    <property type="match status" value="2"/>
</dbReference>
<gene>
    <name evidence="3" type="ORF">THRCLA_23224</name>
</gene>
<dbReference type="OrthoDB" id="74158at2759"/>
<dbReference type="PANTHER" id="PTHR22911:SF79">
    <property type="entry name" value="MOBA-LIKE NTP TRANSFERASE DOMAIN-CONTAINING PROTEIN"/>
    <property type="match status" value="1"/>
</dbReference>
<evidence type="ECO:0000313" key="4">
    <source>
        <dbReference type="Proteomes" id="UP000243217"/>
    </source>
</evidence>
<keyword evidence="1" id="KW-1133">Transmembrane helix</keyword>
<feature type="transmembrane region" description="Helical" evidence="1">
    <location>
        <begin position="242"/>
        <end position="264"/>
    </location>
</feature>
<name>A0A1V9Y924_9STRA</name>
<reference evidence="3 4" key="1">
    <citation type="journal article" date="2014" name="Genome Biol. Evol.">
        <title>The secreted proteins of Achlya hypogyna and Thraustotheca clavata identify the ancestral oomycete secretome and reveal gene acquisitions by horizontal gene transfer.</title>
        <authorList>
            <person name="Misner I."/>
            <person name="Blouin N."/>
            <person name="Leonard G."/>
            <person name="Richards T.A."/>
            <person name="Lane C.E."/>
        </authorList>
    </citation>
    <scope>NUCLEOTIDE SEQUENCE [LARGE SCALE GENOMIC DNA]</scope>
    <source>
        <strain evidence="3 4">ATCC 34112</strain>
    </source>
</reference>
<feature type="transmembrane region" description="Helical" evidence="1">
    <location>
        <begin position="317"/>
        <end position="339"/>
    </location>
</feature>
<evidence type="ECO:0000259" key="2">
    <source>
        <dbReference type="Pfam" id="PF00892"/>
    </source>
</evidence>
<dbReference type="InterPro" id="IPR000620">
    <property type="entry name" value="EamA_dom"/>
</dbReference>
<feature type="transmembrane region" description="Helical" evidence="1">
    <location>
        <begin position="128"/>
        <end position="149"/>
    </location>
</feature>
<dbReference type="AlphaFoldDB" id="A0A1V9Y924"/>
<dbReference type="Proteomes" id="UP000243217">
    <property type="component" value="Unassembled WGS sequence"/>
</dbReference>